<organism evidence="2 3">
    <name type="scientific">Actinoallomurus spadix</name>
    <dbReference type="NCBI Taxonomy" id="79912"/>
    <lineage>
        <taxon>Bacteria</taxon>
        <taxon>Bacillati</taxon>
        <taxon>Actinomycetota</taxon>
        <taxon>Actinomycetes</taxon>
        <taxon>Streptosporangiales</taxon>
        <taxon>Thermomonosporaceae</taxon>
        <taxon>Actinoallomurus</taxon>
    </lineage>
</organism>
<gene>
    <name evidence="2" type="ORF">GCM10010151_56820</name>
</gene>
<accession>A0ABP3H448</accession>
<dbReference type="EMBL" id="BAAABM010000053">
    <property type="protein sequence ID" value="GAA0359682.1"/>
    <property type="molecule type" value="Genomic_DNA"/>
</dbReference>
<proteinExistence type="predicted"/>
<protein>
    <submittedName>
        <fullName evidence="2">Uncharacterized protein</fullName>
    </submittedName>
</protein>
<keyword evidence="3" id="KW-1185">Reference proteome</keyword>
<comment type="caution">
    <text evidence="2">The sequence shown here is derived from an EMBL/GenBank/DDBJ whole genome shotgun (WGS) entry which is preliminary data.</text>
</comment>
<feature type="region of interest" description="Disordered" evidence="1">
    <location>
        <begin position="1"/>
        <end position="62"/>
    </location>
</feature>
<feature type="compositionally biased region" description="Polar residues" evidence="1">
    <location>
        <begin position="44"/>
        <end position="61"/>
    </location>
</feature>
<evidence type="ECO:0000313" key="2">
    <source>
        <dbReference type="EMBL" id="GAA0359682.1"/>
    </source>
</evidence>
<sequence length="95" mass="10330">MSRSVADEAAEAGTGEWPEVRRSGPPRKASAISSTAAIQPPRALSTTPPDSDLTDMNQGQPNLGRYVIGRSHSAQNLVLARDFSGRFTFFRDELR</sequence>
<evidence type="ECO:0000313" key="3">
    <source>
        <dbReference type="Proteomes" id="UP001501822"/>
    </source>
</evidence>
<name>A0ABP3H448_9ACTN</name>
<evidence type="ECO:0000256" key="1">
    <source>
        <dbReference type="SAM" id="MobiDB-lite"/>
    </source>
</evidence>
<dbReference type="Proteomes" id="UP001501822">
    <property type="component" value="Unassembled WGS sequence"/>
</dbReference>
<reference evidence="3" key="1">
    <citation type="journal article" date="2019" name="Int. J. Syst. Evol. Microbiol.">
        <title>The Global Catalogue of Microorganisms (GCM) 10K type strain sequencing project: providing services to taxonomists for standard genome sequencing and annotation.</title>
        <authorList>
            <consortium name="The Broad Institute Genomics Platform"/>
            <consortium name="The Broad Institute Genome Sequencing Center for Infectious Disease"/>
            <person name="Wu L."/>
            <person name="Ma J."/>
        </authorList>
    </citation>
    <scope>NUCLEOTIDE SEQUENCE [LARGE SCALE GENOMIC DNA]</scope>
    <source>
        <strain evidence="3">JCM 3146</strain>
    </source>
</reference>